<feature type="transmembrane region" description="Helical" evidence="1">
    <location>
        <begin position="20"/>
        <end position="41"/>
    </location>
</feature>
<keyword evidence="1" id="KW-0472">Membrane</keyword>
<evidence type="ECO:0000256" key="1">
    <source>
        <dbReference type="SAM" id="Phobius"/>
    </source>
</evidence>
<sequence>MPKNYQEVLPMLKQVIPKIIDALALSAISLATVLFIVKGIFDLSYTGTYPWQQYMFDFGIGMLGVGVLLIIIEMLEYITRRFRE</sequence>
<keyword evidence="1" id="KW-1133">Transmembrane helix</keyword>
<dbReference type="Proteomes" id="UP000051010">
    <property type="component" value="Unassembled WGS sequence"/>
</dbReference>
<comment type="caution">
    <text evidence="2">The sequence shown here is derived from an EMBL/GenBank/DDBJ whole genome shotgun (WGS) entry which is preliminary data.</text>
</comment>
<protein>
    <submittedName>
        <fullName evidence="2">Uncharacterized protein</fullName>
    </submittedName>
</protein>
<proteinExistence type="predicted"/>
<evidence type="ECO:0000313" key="2">
    <source>
        <dbReference type="EMBL" id="KRM45697.1"/>
    </source>
</evidence>
<accession>A0A0R1YTT1</accession>
<reference evidence="2 3" key="1">
    <citation type="journal article" date="2015" name="Genome Announc.">
        <title>Expanding the biotechnology potential of lactobacilli through comparative genomics of 213 strains and associated genera.</title>
        <authorList>
            <person name="Sun Z."/>
            <person name="Harris H.M."/>
            <person name="McCann A."/>
            <person name="Guo C."/>
            <person name="Argimon S."/>
            <person name="Zhang W."/>
            <person name="Yang X."/>
            <person name="Jeffery I.B."/>
            <person name="Cooney J.C."/>
            <person name="Kagawa T.F."/>
            <person name="Liu W."/>
            <person name="Song Y."/>
            <person name="Salvetti E."/>
            <person name="Wrobel A."/>
            <person name="Rasinkangas P."/>
            <person name="Parkhill J."/>
            <person name="Rea M.C."/>
            <person name="O'Sullivan O."/>
            <person name="Ritari J."/>
            <person name="Douillard F.P."/>
            <person name="Paul Ross R."/>
            <person name="Yang R."/>
            <person name="Briner A.E."/>
            <person name="Felis G.E."/>
            <person name="de Vos W.M."/>
            <person name="Barrangou R."/>
            <person name="Klaenhammer T.R."/>
            <person name="Caufield P.W."/>
            <person name="Cui Y."/>
            <person name="Zhang H."/>
            <person name="O'Toole P.W."/>
        </authorList>
    </citation>
    <scope>NUCLEOTIDE SEQUENCE [LARGE SCALE GENOMIC DNA]</scope>
    <source>
        <strain evidence="2 3">DSM 18390</strain>
    </source>
</reference>
<feature type="transmembrane region" description="Helical" evidence="1">
    <location>
        <begin position="53"/>
        <end position="75"/>
    </location>
</feature>
<evidence type="ECO:0000313" key="3">
    <source>
        <dbReference type="Proteomes" id="UP000051010"/>
    </source>
</evidence>
<gene>
    <name evidence="2" type="ORF">FD47_GL000881</name>
</gene>
<name>A0A0R1YTT1_9LACO</name>
<dbReference type="EMBL" id="AZFZ01000002">
    <property type="protein sequence ID" value="KRM45697.1"/>
    <property type="molecule type" value="Genomic_DNA"/>
</dbReference>
<keyword evidence="1" id="KW-0812">Transmembrane</keyword>
<dbReference type="AlphaFoldDB" id="A0A0R1YTT1"/>
<organism evidence="2 3">
    <name type="scientific">Lentilactobacillus parafarraginis DSM 18390 = JCM 14109</name>
    <dbReference type="NCBI Taxonomy" id="1423786"/>
    <lineage>
        <taxon>Bacteria</taxon>
        <taxon>Bacillati</taxon>
        <taxon>Bacillota</taxon>
        <taxon>Bacilli</taxon>
        <taxon>Lactobacillales</taxon>
        <taxon>Lactobacillaceae</taxon>
        <taxon>Lentilactobacillus</taxon>
    </lineage>
</organism>
<dbReference type="PATRIC" id="fig|1423786.4.peg.934"/>